<evidence type="ECO:0000313" key="1">
    <source>
        <dbReference type="EMBL" id="OZI86703.1"/>
    </source>
</evidence>
<dbReference type="EMBL" id="NKQU01000397">
    <property type="protein sequence ID" value="OZI86703.1"/>
    <property type="molecule type" value="Genomic_DNA"/>
</dbReference>
<dbReference type="AlphaFoldDB" id="A0A261WLB6"/>
<sequence length="85" mass="9060">MDTGFLLLTEAFELGAQFGEPQGQQLAGALLRKAAFFARLAGIFAERIAQQVQALVGARGQLGEVAREGFQAGVLLPRQAFELLA</sequence>
<comment type="caution">
    <text evidence="1">The sequence shown here is derived from an EMBL/GenBank/DDBJ whole genome shotgun (WGS) entry which is preliminary data.</text>
</comment>
<protein>
    <submittedName>
        <fullName evidence="1">Uncharacterized protein</fullName>
    </submittedName>
</protein>
<reference evidence="2" key="1">
    <citation type="journal article" date="2016" name="Sci. Rep.">
        <title>Genome analysis of the kiwifruit canker pathogen Pseudomonas syringae pv. actinidiae biovar 5.</title>
        <authorList>
            <person name="Fujikawa T."/>
            <person name="Sawada H."/>
        </authorList>
    </citation>
    <scope>NUCLEOTIDE SEQUENCE [LARGE SCALE GENOMIC DNA]</scope>
    <source>
        <strain evidence="2">MAFF 212061</strain>
    </source>
</reference>
<feature type="non-terminal residue" evidence="1">
    <location>
        <position position="85"/>
    </location>
</feature>
<name>A0A261WLB6_9PSED</name>
<accession>A0A261WLB6</accession>
<organism evidence="1 2">
    <name type="scientific">Pseudomonas avellanae</name>
    <dbReference type="NCBI Taxonomy" id="46257"/>
    <lineage>
        <taxon>Bacteria</taxon>
        <taxon>Pseudomonadati</taxon>
        <taxon>Pseudomonadota</taxon>
        <taxon>Gammaproteobacteria</taxon>
        <taxon>Pseudomonadales</taxon>
        <taxon>Pseudomonadaceae</taxon>
        <taxon>Pseudomonas</taxon>
    </lineage>
</organism>
<evidence type="ECO:0000313" key="2">
    <source>
        <dbReference type="Proteomes" id="UP000217163"/>
    </source>
</evidence>
<gene>
    <name evidence="1" type="ORF">CFN58_09765</name>
</gene>
<dbReference type="Proteomes" id="UP000217163">
    <property type="component" value="Unassembled WGS sequence"/>
</dbReference>
<proteinExistence type="predicted"/>